<evidence type="ECO:0000313" key="2">
    <source>
        <dbReference type="EMBL" id="KDS90897.1"/>
    </source>
</evidence>
<dbReference type="AlphaFoldDB" id="A0A081EU09"/>
<accession>A0A081EU09</accession>
<keyword evidence="3" id="KW-1185">Reference proteome</keyword>
<feature type="region of interest" description="Disordered" evidence="1">
    <location>
        <begin position="1"/>
        <end position="73"/>
    </location>
</feature>
<reference evidence="2 3" key="1">
    <citation type="journal article" date="2015" name="Genome Announc.">
        <title>Draft genome sequence of a Halorubrum H3 strain isolated from the burlinskoye salt lake (Altai Krai, Russia).</title>
        <authorList>
            <person name="Rozanov A.S."/>
            <person name="Bryanskaya A.V."/>
            <person name="Malup T.K."/>
            <person name="Kotenko A.V."/>
            <person name="Peltek S.E."/>
        </authorList>
    </citation>
    <scope>NUCLEOTIDE SEQUENCE [LARGE SCALE GENOMIC DNA]</scope>
    <source>
        <strain evidence="2 3">H3</strain>
    </source>
</reference>
<name>A0A081EU09_9EURY</name>
<sequence>MTVGITRMDRLRQSGVHPNRIGARPDRVATRGPRSVVRATATMTDPGETGPLGAGVGEGNAEGDSEMLASGDGSVERATMEPAAVAALGVRGGRTPDTI</sequence>
<feature type="compositionally biased region" description="Gly residues" evidence="1">
    <location>
        <begin position="50"/>
        <end position="60"/>
    </location>
</feature>
<evidence type="ECO:0000313" key="3">
    <source>
        <dbReference type="Proteomes" id="UP000053331"/>
    </source>
</evidence>
<organism evidence="2 3">
    <name type="scientific">Halorubrum saccharovorum</name>
    <dbReference type="NCBI Taxonomy" id="2248"/>
    <lineage>
        <taxon>Archaea</taxon>
        <taxon>Methanobacteriati</taxon>
        <taxon>Methanobacteriota</taxon>
        <taxon>Stenosarchaea group</taxon>
        <taxon>Halobacteria</taxon>
        <taxon>Halobacteriales</taxon>
        <taxon>Haloferacaceae</taxon>
        <taxon>Halorubrum</taxon>
    </lineage>
</organism>
<dbReference type="EMBL" id="JNFH02000100">
    <property type="protein sequence ID" value="KDS90897.1"/>
    <property type="molecule type" value="Genomic_DNA"/>
</dbReference>
<gene>
    <name evidence="2" type="ORF">FK85_08665</name>
</gene>
<comment type="caution">
    <text evidence="2">The sequence shown here is derived from an EMBL/GenBank/DDBJ whole genome shotgun (WGS) entry which is preliminary data.</text>
</comment>
<dbReference type="Proteomes" id="UP000053331">
    <property type="component" value="Unassembled WGS sequence"/>
</dbReference>
<proteinExistence type="predicted"/>
<protein>
    <submittedName>
        <fullName evidence="2">Uncharacterized protein</fullName>
    </submittedName>
</protein>
<evidence type="ECO:0000256" key="1">
    <source>
        <dbReference type="SAM" id="MobiDB-lite"/>
    </source>
</evidence>